<gene>
    <name evidence="6" type="ORF">PACTADRAFT_32976</name>
</gene>
<evidence type="ECO:0000256" key="3">
    <source>
        <dbReference type="ARBA" id="ARBA00023242"/>
    </source>
</evidence>
<dbReference type="GO" id="GO:0005634">
    <property type="term" value="C:nucleus"/>
    <property type="evidence" value="ECO:0007669"/>
    <property type="project" value="UniProtKB-SubCell"/>
</dbReference>
<proteinExistence type="inferred from homology"/>
<reference evidence="7" key="1">
    <citation type="submission" date="2016-05" db="EMBL/GenBank/DDBJ databases">
        <title>Comparative genomics of biotechnologically important yeasts.</title>
        <authorList>
            <consortium name="DOE Joint Genome Institute"/>
            <person name="Riley R."/>
            <person name="Haridas S."/>
            <person name="Wolfe K.H."/>
            <person name="Lopes M.R."/>
            <person name="Hittinger C.T."/>
            <person name="Goker M."/>
            <person name="Salamov A."/>
            <person name="Wisecaver J."/>
            <person name="Long T.M."/>
            <person name="Aerts A.L."/>
            <person name="Barry K."/>
            <person name="Choi C."/>
            <person name="Clum A."/>
            <person name="Coughlan A.Y."/>
            <person name="Deshpande S."/>
            <person name="Douglass A.P."/>
            <person name="Hanson S.J."/>
            <person name="Klenk H.-P."/>
            <person name="Labutti K."/>
            <person name="Lapidus A."/>
            <person name="Lindquist E."/>
            <person name="Lipzen A."/>
            <person name="Meier-Kolthoff J.P."/>
            <person name="Ohm R.A."/>
            <person name="Otillar R.P."/>
            <person name="Pangilinan J."/>
            <person name="Peng Y."/>
            <person name="Rokas A."/>
            <person name="Rosa C.A."/>
            <person name="Scheuner C."/>
            <person name="Sibirny A.A."/>
            <person name="Slot J.C."/>
            <person name="Stielow J.B."/>
            <person name="Sun H."/>
            <person name="Kurtzman C.P."/>
            <person name="Blackwell M."/>
            <person name="Grigoriev I.V."/>
            <person name="Jeffries T.W."/>
        </authorList>
    </citation>
    <scope>NUCLEOTIDE SEQUENCE [LARGE SCALE GENOMIC DNA]</scope>
    <source>
        <strain evidence="7">NRRL Y-2460</strain>
    </source>
</reference>
<evidence type="ECO:0000313" key="6">
    <source>
        <dbReference type="EMBL" id="ODV95767.1"/>
    </source>
</evidence>
<name>A0A1E4TVK9_PACTA</name>
<organism evidence="6 7">
    <name type="scientific">Pachysolen tannophilus NRRL Y-2460</name>
    <dbReference type="NCBI Taxonomy" id="669874"/>
    <lineage>
        <taxon>Eukaryota</taxon>
        <taxon>Fungi</taxon>
        <taxon>Dikarya</taxon>
        <taxon>Ascomycota</taxon>
        <taxon>Saccharomycotina</taxon>
        <taxon>Pichiomycetes</taxon>
        <taxon>Pachysolenaceae</taxon>
        <taxon>Pachysolen</taxon>
    </lineage>
</organism>
<dbReference type="EMBL" id="KV454013">
    <property type="protein sequence ID" value="ODV95767.1"/>
    <property type="molecule type" value="Genomic_DNA"/>
</dbReference>
<keyword evidence="3" id="KW-0539">Nucleus</keyword>
<feature type="compositionally biased region" description="Basic and acidic residues" evidence="4">
    <location>
        <begin position="138"/>
        <end position="156"/>
    </location>
</feature>
<dbReference type="OrthoDB" id="5577072at2759"/>
<protein>
    <recommendedName>
        <fullName evidence="5">Spp2/MOS2 G-patch domain-containing protein</fullName>
    </recommendedName>
</protein>
<evidence type="ECO:0000259" key="5">
    <source>
        <dbReference type="Pfam" id="PF12656"/>
    </source>
</evidence>
<accession>A0A1E4TVK9</accession>
<feature type="compositionally biased region" description="Basic and acidic residues" evidence="4">
    <location>
        <begin position="202"/>
        <end position="216"/>
    </location>
</feature>
<dbReference type="Proteomes" id="UP000094236">
    <property type="component" value="Unassembled WGS sequence"/>
</dbReference>
<evidence type="ECO:0000313" key="7">
    <source>
        <dbReference type="Proteomes" id="UP000094236"/>
    </source>
</evidence>
<feature type="region of interest" description="Disordered" evidence="4">
    <location>
        <begin position="1"/>
        <end position="26"/>
    </location>
</feature>
<dbReference type="AlphaFoldDB" id="A0A1E4TVK9"/>
<evidence type="ECO:0000256" key="2">
    <source>
        <dbReference type="ARBA" id="ARBA00008576"/>
    </source>
</evidence>
<comment type="similarity">
    <text evidence="2">Belongs to the SPP2 family.</text>
</comment>
<feature type="domain" description="Spp2/MOS2 G-patch" evidence="5">
    <location>
        <begin position="179"/>
        <end position="232"/>
    </location>
</feature>
<comment type="subcellular location">
    <subcellularLocation>
        <location evidence="1">Nucleus</location>
    </subcellularLocation>
</comment>
<sequence>MVGFSLKQKDSSGDANKQNKKKFGSFSLKDVNSNKVKKPAVGKKGAALGYEIEEEEISKISIDTYDRIKEKKREELEKDVVIKLVPNKLLIKENSNIKKKLNDVPNLQYGLNLIEKDQEKEQEQVDQVTVTHSQASKSLEDQARESIRNQEDVVQRRENPVIINNEESESRDHDEIADEKPDYNKISVDQFGLAFLKGLGYREEPKKKENKKDKVNQKKTYGNQLGLGATKLDIDESE</sequence>
<feature type="region of interest" description="Disordered" evidence="4">
    <location>
        <begin position="202"/>
        <end position="238"/>
    </location>
</feature>
<keyword evidence="7" id="KW-1185">Reference proteome</keyword>
<evidence type="ECO:0000256" key="1">
    <source>
        <dbReference type="ARBA" id="ARBA00004123"/>
    </source>
</evidence>
<dbReference type="Pfam" id="PF12656">
    <property type="entry name" value="G-patch_2"/>
    <property type="match status" value="1"/>
</dbReference>
<evidence type="ECO:0000256" key="4">
    <source>
        <dbReference type="SAM" id="MobiDB-lite"/>
    </source>
</evidence>
<feature type="region of interest" description="Disordered" evidence="4">
    <location>
        <begin position="122"/>
        <end position="156"/>
    </location>
</feature>
<dbReference type="InterPro" id="IPR026822">
    <property type="entry name" value="Spp2/MOS2_G-patch"/>
</dbReference>